<gene>
    <name evidence="1" type="ORF">BP00DRAFT_359669</name>
</gene>
<evidence type="ECO:0000313" key="2">
    <source>
        <dbReference type="Proteomes" id="UP000248817"/>
    </source>
</evidence>
<keyword evidence="2" id="KW-1185">Reference proteome</keyword>
<organism evidence="1 2">
    <name type="scientific">Aspergillus indologenus CBS 114.80</name>
    <dbReference type="NCBI Taxonomy" id="1450541"/>
    <lineage>
        <taxon>Eukaryota</taxon>
        <taxon>Fungi</taxon>
        <taxon>Dikarya</taxon>
        <taxon>Ascomycota</taxon>
        <taxon>Pezizomycotina</taxon>
        <taxon>Eurotiomycetes</taxon>
        <taxon>Eurotiomycetidae</taxon>
        <taxon>Eurotiales</taxon>
        <taxon>Aspergillaceae</taxon>
        <taxon>Aspergillus</taxon>
        <taxon>Aspergillus subgen. Circumdati</taxon>
    </lineage>
</organism>
<dbReference type="EMBL" id="KZ825708">
    <property type="protein sequence ID" value="PYI24946.1"/>
    <property type="molecule type" value="Genomic_DNA"/>
</dbReference>
<reference evidence="1 2" key="1">
    <citation type="submission" date="2018-02" db="EMBL/GenBank/DDBJ databases">
        <title>The genomes of Aspergillus section Nigri reveals drivers in fungal speciation.</title>
        <authorList>
            <consortium name="DOE Joint Genome Institute"/>
            <person name="Vesth T.C."/>
            <person name="Nybo J."/>
            <person name="Theobald S."/>
            <person name="Brandl J."/>
            <person name="Frisvad J.C."/>
            <person name="Nielsen K.F."/>
            <person name="Lyhne E.K."/>
            <person name="Kogle M.E."/>
            <person name="Kuo A."/>
            <person name="Riley R."/>
            <person name="Clum A."/>
            <person name="Nolan M."/>
            <person name="Lipzen A."/>
            <person name="Salamov A."/>
            <person name="Henrissat B."/>
            <person name="Wiebenga A."/>
            <person name="De vries R.P."/>
            <person name="Grigoriev I.V."/>
            <person name="Mortensen U.H."/>
            <person name="Andersen M.R."/>
            <person name="Baker S.E."/>
        </authorList>
    </citation>
    <scope>NUCLEOTIDE SEQUENCE [LARGE SCALE GENOMIC DNA]</scope>
    <source>
        <strain evidence="1 2">CBS 114.80</strain>
    </source>
</reference>
<evidence type="ECO:0000313" key="1">
    <source>
        <dbReference type="EMBL" id="PYI24946.1"/>
    </source>
</evidence>
<protein>
    <submittedName>
        <fullName evidence="1">Uncharacterized protein</fullName>
    </submittedName>
</protein>
<dbReference type="Proteomes" id="UP000248817">
    <property type="component" value="Unassembled WGS sequence"/>
</dbReference>
<accession>A0A2V5IXC3</accession>
<sequence>AHTTTGCGKQGFPSAQPYLSHTPGANPFCCMFLAFDRTIKGVELLWTKHQMKASPGFFFVFLAGDINAKRGERPGNSCMPTKDTQLPLDVLFPQNKRKPRDY</sequence>
<feature type="non-terminal residue" evidence="1">
    <location>
        <position position="1"/>
    </location>
</feature>
<proteinExistence type="predicted"/>
<dbReference type="AlphaFoldDB" id="A0A2V5IXC3"/>
<name>A0A2V5IXC3_9EURO</name>